<comment type="caution">
    <text evidence="3">The sequence shown here is derived from an EMBL/GenBank/DDBJ whole genome shotgun (WGS) entry which is preliminary data.</text>
</comment>
<evidence type="ECO:0008006" key="5">
    <source>
        <dbReference type="Google" id="ProtNLM"/>
    </source>
</evidence>
<name>A0ABX9WCS2_9ACTN</name>
<sequence length="184" mass="19300">MRRRMSGTLLVLPLLLSLAVAGCGGGDRDGEQVATAGGGAGGASPSATVAPVKDEDRQREFAKCMRENGVPDFPDPEPGEGGGFKIRMPEGTDKSKVQGAMEQCRSLLPNGGKAIKLDPEQVEKVRALARCMRENGVPNFPDPGPDGSIEISGGAGFDPDSPTMRAALEKCRQEGAPLMLKRKP</sequence>
<feature type="region of interest" description="Disordered" evidence="1">
    <location>
        <begin position="26"/>
        <end position="94"/>
    </location>
</feature>
<evidence type="ECO:0000313" key="4">
    <source>
        <dbReference type="Proteomes" id="UP000280698"/>
    </source>
</evidence>
<dbReference type="RefSeq" id="WP_123242190.1">
    <property type="nucleotide sequence ID" value="NZ_JAAHBY010000054.1"/>
</dbReference>
<organism evidence="3 4">
    <name type="scientific">Micromonospora solifontis</name>
    <dbReference type="NCBI Taxonomy" id="2487138"/>
    <lineage>
        <taxon>Bacteria</taxon>
        <taxon>Bacillati</taxon>
        <taxon>Actinomycetota</taxon>
        <taxon>Actinomycetes</taxon>
        <taxon>Micromonosporales</taxon>
        <taxon>Micromonosporaceae</taxon>
        <taxon>Micromonospora</taxon>
    </lineage>
</organism>
<feature type="signal peptide" evidence="2">
    <location>
        <begin position="1"/>
        <end position="21"/>
    </location>
</feature>
<dbReference type="EMBL" id="RJLN01000054">
    <property type="protein sequence ID" value="RNL96982.1"/>
    <property type="molecule type" value="Genomic_DNA"/>
</dbReference>
<protein>
    <recommendedName>
        <fullName evidence="5">Lipoprotein</fullName>
    </recommendedName>
</protein>
<evidence type="ECO:0000313" key="3">
    <source>
        <dbReference type="EMBL" id="RNL96982.1"/>
    </source>
</evidence>
<dbReference type="PROSITE" id="PS51257">
    <property type="entry name" value="PROKAR_LIPOPROTEIN"/>
    <property type="match status" value="1"/>
</dbReference>
<evidence type="ECO:0000256" key="1">
    <source>
        <dbReference type="SAM" id="MobiDB-lite"/>
    </source>
</evidence>
<proteinExistence type="predicted"/>
<evidence type="ECO:0000256" key="2">
    <source>
        <dbReference type="SAM" id="SignalP"/>
    </source>
</evidence>
<dbReference type="Proteomes" id="UP000280698">
    <property type="component" value="Unassembled WGS sequence"/>
</dbReference>
<gene>
    <name evidence="3" type="ORF">EFE23_18485</name>
</gene>
<feature type="chain" id="PRO_5047467840" description="Lipoprotein" evidence="2">
    <location>
        <begin position="22"/>
        <end position="184"/>
    </location>
</feature>
<reference evidence="3 4" key="1">
    <citation type="submission" date="2018-11" db="EMBL/GenBank/DDBJ databases">
        <title>Micromonospora sp. PPF5-17, a new actinomycetes isolated from a hot spring soil.</title>
        <authorList>
            <person name="Thawai C."/>
        </authorList>
    </citation>
    <scope>NUCLEOTIDE SEQUENCE [LARGE SCALE GENOMIC DNA]</scope>
    <source>
        <strain evidence="3 4">PPF5-17</strain>
    </source>
</reference>
<keyword evidence="4" id="KW-1185">Reference proteome</keyword>
<feature type="region of interest" description="Disordered" evidence="1">
    <location>
        <begin position="136"/>
        <end position="162"/>
    </location>
</feature>
<feature type="compositionally biased region" description="Basic and acidic residues" evidence="1">
    <location>
        <begin position="52"/>
        <end position="66"/>
    </location>
</feature>
<keyword evidence="2" id="KW-0732">Signal</keyword>
<accession>A0ABX9WCS2</accession>